<dbReference type="EMBL" id="DF968067">
    <property type="protein sequence ID" value="GAP03234.1"/>
    <property type="molecule type" value="Genomic_DNA"/>
</dbReference>
<evidence type="ECO:0000313" key="3">
    <source>
        <dbReference type="EMBL" id="GAP03234.1"/>
    </source>
</evidence>
<keyword evidence="1" id="KW-0175">Coiled coil</keyword>
<protein>
    <submittedName>
        <fullName evidence="3">Uncharacterized protein</fullName>
    </submittedName>
</protein>
<feature type="coiled-coil region" evidence="1">
    <location>
        <begin position="66"/>
        <end position="128"/>
    </location>
</feature>
<feature type="region of interest" description="Disordered" evidence="2">
    <location>
        <begin position="150"/>
        <end position="169"/>
    </location>
</feature>
<name>A0A3F3GWY5_9LACO</name>
<evidence type="ECO:0000256" key="2">
    <source>
        <dbReference type="SAM" id="MobiDB-lite"/>
    </source>
</evidence>
<reference evidence="3 4" key="1">
    <citation type="journal article" date="2015" name="BMC Genomics">
        <title>Comparative genomics of Fructobacillus spp. and Leuconostoc spp. reveals niche-specific evolution of Fructobacillus spp.</title>
        <authorList>
            <person name="Endo A."/>
            <person name="Tanizawa Y."/>
            <person name="Tanaka N."/>
            <person name="Maeno S."/>
            <person name="Kumar H."/>
            <person name="Shiwa Y."/>
            <person name="Okada S."/>
            <person name="Yoshikawa H."/>
            <person name="Dicks L."/>
            <person name="Nakagawa J."/>
            <person name="Arita M."/>
        </authorList>
    </citation>
    <scope>NUCLEOTIDE SEQUENCE [LARGE SCALE GENOMIC DNA]</scope>
    <source>
        <strain evidence="3 4">DSM 15468</strain>
    </source>
</reference>
<keyword evidence="4" id="KW-1185">Reference proteome</keyword>
<dbReference type="RefSeq" id="WP_074717788.1">
    <property type="nucleotide sequence ID" value="NZ_DF968067.1"/>
</dbReference>
<dbReference type="OrthoDB" id="2151608at2"/>
<evidence type="ECO:0000313" key="4">
    <source>
        <dbReference type="Proteomes" id="UP000061227"/>
    </source>
</evidence>
<proteinExistence type="predicted"/>
<sequence length="169" mass="19855">MKIKRENMKDYYTFGSTAELTLFLGIDREVLFQRAKLRGIDLNGTYTEEELSFLKPAKESALADLNVDNEAEIEILKMRLEMLESQLGYKDQQLDDRKQHIDTLKSTLAKAEQNLEKTQTTVDQQQHIQMATLSQLDKVTSRVQRIEMEDEQKKHWWSRNKKDKTDSDK</sequence>
<accession>A0A3F3GWY5</accession>
<gene>
    <name evidence="3" type="ORF">FPFC_050510</name>
</gene>
<dbReference type="AlphaFoldDB" id="A0A3F3GWY5"/>
<evidence type="ECO:0000256" key="1">
    <source>
        <dbReference type="SAM" id="Coils"/>
    </source>
</evidence>
<dbReference type="Proteomes" id="UP000061227">
    <property type="component" value="Unassembled WGS sequence"/>
</dbReference>
<organism evidence="3 4">
    <name type="scientific">Fructobacillus pseudoficulneus</name>
    <dbReference type="NCBI Taxonomy" id="220714"/>
    <lineage>
        <taxon>Bacteria</taxon>
        <taxon>Bacillati</taxon>
        <taxon>Bacillota</taxon>
        <taxon>Bacilli</taxon>
        <taxon>Lactobacillales</taxon>
        <taxon>Lactobacillaceae</taxon>
        <taxon>Fructobacillus</taxon>
    </lineage>
</organism>